<dbReference type="InterPro" id="IPR028250">
    <property type="entry name" value="DsbDN"/>
</dbReference>
<evidence type="ECO:0000313" key="4">
    <source>
        <dbReference type="Proteomes" id="UP001218412"/>
    </source>
</evidence>
<evidence type="ECO:0000256" key="1">
    <source>
        <dbReference type="SAM" id="SignalP"/>
    </source>
</evidence>
<protein>
    <recommendedName>
        <fullName evidence="2">Thiol:disulfide interchange protein DsbD N-terminal domain-containing protein</fullName>
    </recommendedName>
</protein>
<gene>
    <name evidence="3" type="ORF">JHW45_16445</name>
</gene>
<dbReference type="Pfam" id="PF11412">
    <property type="entry name" value="DsbD_N"/>
    <property type="match status" value="1"/>
</dbReference>
<keyword evidence="1" id="KW-0732">Signal</keyword>
<reference evidence="3 4" key="1">
    <citation type="submission" date="2021-01" db="EMBL/GenBank/DDBJ databases">
        <title>Biogeographic distribution of Paracoccus.</title>
        <authorList>
            <person name="Hollensteiner J."/>
            <person name="Leineberger J."/>
            <person name="Brinkhoff T."/>
            <person name="Daniel R."/>
        </authorList>
    </citation>
    <scope>NUCLEOTIDE SEQUENCE [LARGE SCALE GENOMIC DNA]</scope>
    <source>
        <strain evidence="3 4">LMG25392</strain>
    </source>
</reference>
<accession>A0ABY7SXD6</accession>
<feature type="chain" id="PRO_5045622903" description="Thiol:disulfide interchange protein DsbD N-terminal domain-containing protein" evidence="1">
    <location>
        <begin position="20"/>
        <end position="262"/>
    </location>
</feature>
<evidence type="ECO:0000259" key="2">
    <source>
        <dbReference type="Pfam" id="PF11412"/>
    </source>
</evidence>
<dbReference type="RefSeq" id="WP_272858674.1">
    <property type="nucleotide sequence ID" value="NZ_CP067134.1"/>
</dbReference>
<name>A0ABY7SXD6_9RHOB</name>
<dbReference type="Proteomes" id="UP001218412">
    <property type="component" value="Chromosome"/>
</dbReference>
<evidence type="ECO:0000313" key="3">
    <source>
        <dbReference type="EMBL" id="WCR10612.1"/>
    </source>
</evidence>
<feature type="domain" description="Thiol:disulfide interchange protein DsbD N-terminal" evidence="2">
    <location>
        <begin position="40"/>
        <end position="145"/>
    </location>
</feature>
<proteinExistence type="predicted"/>
<sequence length="262" mass="28183">MRHAFALAVAVFWAGSLHAAAGDLPPGLDSARLLPGWTDPQGNRISALQLRLQPGWKTYWRSPGDSGLPPSFDWQGSANLADVTFHWPAPEAIRSGDDMTLGYHDLLVLPFTARPVDPGQPVTLAATVDFGLCEQICVPAHVAVQAPDPARVPDPAIQAAMEAVPRRVPQQPACVVTGIEDGMRLSALLPQSDTDIAVMELADHPEIWVSWPSLTPEAEFLRATADFIPPTARPFDLDVRDLRITLIGPDGAVEMQGCDPQG</sequence>
<feature type="signal peptide" evidence="1">
    <location>
        <begin position="1"/>
        <end position="19"/>
    </location>
</feature>
<organism evidence="3 4">
    <name type="scientific">Paracoccus stylophorae</name>
    <dbReference type="NCBI Taxonomy" id="659350"/>
    <lineage>
        <taxon>Bacteria</taxon>
        <taxon>Pseudomonadati</taxon>
        <taxon>Pseudomonadota</taxon>
        <taxon>Alphaproteobacteria</taxon>
        <taxon>Rhodobacterales</taxon>
        <taxon>Paracoccaceae</taxon>
        <taxon>Paracoccus</taxon>
    </lineage>
</organism>
<keyword evidence="4" id="KW-1185">Reference proteome</keyword>
<dbReference type="EMBL" id="CP067134">
    <property type="protein sequence ID" value="WCR10612.1"/>
    <property type="molecule type" value="Genomic_DNA"/>
</dbReference>